<dbReference type="EMBL" id="JAOYFB010000036">
    <property type="protein sequence ID" value="KAK4019742.1"/>
    <property type="molecule type" value="Genomic_DNA"/>
</dbReference>
<dbReference type="Proteomes" id="UP001234178">
    <property type="component" value="Unassembled WGS sequence"/>
</dbReference>
<feature type="compositionally biased region" description="Basic and acidic residues" evidence="1">
    <location>
        <begin position="71"/>
        <end position="87"/>
    </location>
</feature>
<organism evidence="2 3">
    <name type="scientific">Daphnia magna</name>
    <dbReference type="NCBI Taxonomy" id="35525"/>
    <lineage>
        <taxon>Eukaryota</taxon>
        <taxon>Metazoa</taxon>
        <taxon>Ecdysozoa</taxon>
        <taxon>Arthropoda</taxon>
        <taxon>Crustacea</taxon>
        <taxon>Branchiopoda</taxon>
        <taxon>Diplostraca</taxon>
        <taxon>Cladocera</taxon>
        <taxon>Anomopoda</taxon>
        <taxon>Daphniidae</taxon>
        <taxon>Daphnia</taxon>
    </lineage>
</organism>
<keyword evidence="3" id="KW-1185">Reference proteome</keyword>
<gene>
    <name evidence="2" type="ORF">OUZ56_001750</name>
</gene>
<evidence type="ECO:0000313" key="3">
    <source>
        <dbReference type="Proteomes" id="UP001234178"/>
    </source>
</evidence>
<accession>A0ABR0A3M6</accession>
<reference evidence="2 3" key="1">
    <citation type="journal article" date="2023" name="Nucleic Acids Res.">
        <title>The hologenome of Daphnia magna reveals possible DNA methylation and microbiome-mediated evolution of the host genome.</title>
        <authorList>
            <person name="Chaturvedi A."/>
            <person name="Li X."/>
            <person name="Dhandapani V."/>
            <person name="Marshall H."/>
            <person name="Kissane S."/>
            <person name="Cuenca-Cambronero M."/>
            <person name="Asole G."/>
            <person name="Calvet F."/>
            <person name="Ruiz-Romero M."/>
            <person name="Marangio P."/>
            <person name="Guigo R."/>
            <person name="Rago D."/>
            <person name="Mirbahai L."/>
            <person name="Eastwood N."/>
            <person name="Colbourne J.K."/>
            <person name="Zhou J."/>
            <person name="Mallon E."/>
            <person name="Orsini L."/>
        </authorList>
    </citation>
    <scope>NUCLEOTIDE SEQUENCE [LARGE SCALE GENOMIC DNA]</scope>
    <source>
        <strain evidence="2">LRV0_1</strain>
    </source>
</reference>
<sequence length="123" mass="14184">MKTENNKRTSRKVLREMKGLRRNKNKSFERVKMSCGPHWTPLQQDLTRVGALESLVYRSTKGTGGQGRANSKKEESSRRRRAKREEEGGTLSTSFLEPFFQIIIPSSSPTCIRTLFEHRRGGW</sequence>
<feature type="region of interest" description="Disordered" evidence="1">
    <location>
        <begin position="57"/>
        <end position="90"/>
    </location>
</feature>
<comment type="caution">
    <text evidence="2">The sequence shown here is derived from an EMBL/GenBank/DDBJ whole genome shotgun (WGS) entry which is preliminary data.</text>
</comment>
<feature type="compositionally biased region" description="Basic and acidic residues" evidence="1">
    <location>
        <begin position="1"/>
        <end position="19"/>
    </location>
</feature>
<evidence type="ECO:0000313" key="2">
    <source>
        <dbReference type="EMBL" id="KAK4019742.1"/>
    </source>
</evidence>
<feature type="region of interest" description="Disordered" evidence="1">
    <location>
        <begin position="1"/>
        <end position="32"/>
    </location>
</feature>
<proteinExistence type="predicted"/>
<evidence type="ECO:0000256" key="1">
    <source>
        <dbReference type="SAM" id="MobiDB-lite"/>
    </source>
</evidence>
<name>A0ABR0A3M6_9CRUS</name>
<protein>
    <submittedName>
        <fullName evidence="2">Uncharacterized protein</fullName>
    </submittedName>
</protein>